<keyword evidence="3 12" id="KW-0479">Metal-binding</keyword>
<dbReference type="GO" id="GO:0170057">
    <property type="term" value="F:RNA ligase (GTP) activity"/>
    <property type="evidence" value="ECO:0007669"/>
    <property type="project" value="UniProtKB-EC"/>
</dbReference>
<evidence type="ECO:0000256" key="1">
    <source>
        <dbReference type="ARBA" id="ARBA00008071"/>
    </source>
</evidence>
<evidence type="ECO:0000256" key="13">
    <source>
        <dbReference type="RuleBase" id="RU371113"/>
    </source>
</evidence>
<feature type="binding site" evidence="12">
    <location>
        <position position="232"/>
    </location>
    <ligand>
        <name>Mn(2+)</name>
        <dbReference type="ChEBI" id="CHEBI:29035"/>
        <label>2</label>
    </ligand>
</feature>
<evidence type="ECO:0000256" key="11">
    <source>
        <dbReference type="PIRSR" id="PIRSR601233-2"/>
    </source>
</evidence>
<dbReference type="Pfam" id="PF01139">
    <property type="entry name" value="RtcB"/>
    <property type="match status" value="1"/>
</dbReference>
<keyword evidence="15" id="KW-1185">Reference proteome</keyword>
<evidence type="ECO:0000313" key="15">
    <source>
        <dbReference type="Proteomes" id="UP000032233"/>
    </source>
</evidence>
<keyword evidence="4 11" id="KW-0547">Nucleotide-binding</keyword>
<feature type="binding site" evidence="12">
    <location>
        <position position="324"/>
    </location>
    <ligand>
        <name>Mn(2+)</name>
        <dbReference type="ChEBI" id="CHEBI:29035"/>
        <label>2</label>
    </ligand>
</feature>
<dbReference type="GO" id="GO:0005525">
    <property type="term" value="F:GTP binding"/>
    <property type="evidence" value="ECO:0007669"/>
    <property type="project" value="UniProtKB-KW"/>
</dbReference>
<feature type="binding site" evidence="12">
    <location>
        <position position="201"/>
    </location>
    <ligand>
        <name>Mn(2+)</name>
        <dbReference type="ChEBI" id="CHEBI:29035"/>
        <label>1</label>
    </ligand>
</feature>
<name>A0A0D2J8S3_9BACT</name>
<protein>
    <recommendedName>
        <fullName evidence="13">tRNA-splicing ligase RtcB</fullName>
        <ecNumber evidence="13">6.5.1.-</ecNumber>
    </recommendedName>
</protein>
<reference evidence="14 15" key="1">
    <citation type="submission" date="2013-11" db="EMBL/GenBank/DDBJ databases">
        <title>Metagenomic analysis of a methanogenic consortium involved in long chain n-alkane degradation.</title>
        <authorList>
            <person name="Davidova I.A."/>
            <person name="Callaghan A.V."/>
            <person name="Wawrik B."/>
            <person name="Pruitt S."/>
            <person name="Marks C."/>
            <person name="Duncan K.E."/>
            <person name="Suflita J.M."/>
        </authorList>
    </citation>
    <scope>NUCLEOTIDE SEQUENCE [LARGE SCALE GENOMIC DNA]</scope>
    <source>
        <strain evidence="14 15">SPR</strain>
    </source>
</reference>
<evidence type="ECO:0000256" key="6">
    <source>
        <dbReference type="ARBA" id="ARBA00023134"/>
    </source>
</evidence>
<evidence type="ECO:0000256" key="8">
    <source>
        <dbReference type="ARBA" id="ARBA00047746"/>
    </source>
</evidence>
<evidence type="ECO:0000256" key="10">
    <source>
        <dbReference type="PIRSR" id="PIRSR601233-1"/>
    </source>
</evidence>
<comment type="similarity">
    <text evidence="1 13">Belongs to the RtcB family.</text>
</comment>
<comment type="catalytic activity">
    <reaction evidence="8">
        <text>a 3'-end 3'-phospho-ribonucleotide-RNA + a 5'-end dephospho-ribonucleoside-RNA + GTP = a ribonucleotidyl-ribonucleotide-RNA + GMP + diphosphate</text>
        <dbReference type="Rhea" id="RHEA:68076"/>
        <dbReference type="Rhea" id="RHEA-COMP:10463"/>
        <dbReference type="Rhea" id="RHEA-COMP:13936"/>
        <dbReference type="Rhea" id="RHEA-COMP:17355"/>
        <dbReference type="ChEBI" id="CHEBI:33019"/>
        <dbReference type="ChEBI" id="CHEBI:37565"/>
        <dbReference type="ChEBI" id="CHEBI:58115"/>
        <dbReference type="ChEBI" id="CHEBI:83062"/>
        <dbReference type="ChEBI" id="CHEBI:138284"/>
        <dbReference type="ChEBI" id="CHEBI:173118"/>
        <dbReference type="EC" id="6.5.1.8"/>
    </reaction>
</comment>
<dbReference type="PANTHER" id="PTHR11118:SF1">
    <property type="entry name" value="RNA-SPLICING LIGASE RTCB HOMOLOG"/>
    <property type="match status" value="1"/>
</dbReference>
<evidence type="ECO:0000256" key="2">
    <source>
        <dbReference type="ARBA" id="ARBA00022598"/>
    </source>
</evidence>
<evidence type="ECO:0000256" key="9">
    <source>
        <dbReference type="ARBA" id="ARBA00049514"/>
    </source>
</evidence>
<evidence type="ECO:0000256" key="3">
    <source>
        <dbReference type="ARBA" id="ARBA00022723"/>
    </source>
</evidence>
<evidence type="ECO:0000313" key="14">
    <source>
        <dbReference type="EMBL" id="KIX14549.1"/>
    </source>
</evidence>
<feature type="binding site" evidence="11">
    <location>
        <begin position="324"/>
        <end position="325"/>
    </location>
    <ligand>
        <name>GMP</name>
        <dbReference type="ChEBI" id="CHEBI:58115"/>
    </ligand>
</feature>
<evidence type="ECO:0000256" key="4">
    <source>
        <dbReference type="ARBA" id="ARBA00022741"/>
    </source>
</evidence>
<dbReference type="STRING" id="1429043.X474_08085"/>
<feature type="binding site" evidence="11">
    <location>
        <position position="475"/>
    </location>
    <ligand>
        <name>GMP</name>
        <dbReference type="ChEBI" id="CHEBI:58115"/>
    </ligand>
</feature>
<feature type="binding site" evidence="11">
    <location>
        <begin position="373"/>
        <end position="376"/>
    </location>
    <ligand>
        <name>GMP</name>
        <dbReference type="ChEBI" id="CHEBI:58115"/>
    </ligand>
</feature>
<proteinExistence type="inferred from homology"/>
<keyword evidence="2 13" id="KW-0436">Ligase</keyword>
<dbReference type="InParanoid" id="A0A0D2J8S3"/>
<dbReference type="InterPro" id="IPR036025">
    <property type="entry name" value="RtcB-like_sf"/>
</dbReference>
<dbReference type="GO" id="GO:0006396">
    <property type="term" value="P:RNA processing"/>
    <property type="evidence" value="ECO:0007669"/>
    <property type="project" value="InterPro"/>
</dbReference>
<dbReference type="EMBL" id="AZAC01000010">
    <property type="protein sequence ID" value="KIX14549.1"/>
    <property type="molecule type" value="Genomic_DNA"/>
</dbReference>
<dbReference type="GO" id="GO:0042245">
    <property type="term" value="P:RNA repair"/>
    <property type="evidence" value="ECO:0007669"/>
    <property type="project" value="UniProtKB-KW"/>
</dbReference>
<dbReference type="PATRIC" id="fig|1429043.3.peg.1710"/>
<dbReference type="Gene3D" id="3.90.1860.10">
    <property type="entry name" value="tRNA-splicing ligase RtcB"/>
    <property type="match status" value="1"/>
</dbReference>
<evidence type="ECO:0000256" key="7">
    <source>
        <dbReference type="ARBA" id="ARBA00023211"/>
    </source>
</evidence>
<keyword evidence="6 11" id="KW-0342">GTP-binding</keyword>
<sequence>MLMKQNSPHEWVIKTDAQGKIRAVLIADQQIIDSIKQDGTLKQLSSVAWLPGICEPALAMPDAHQGYGFPIGGVAAFYPETGVISPGGVGYDINCGVRLYRTNLDIQEIKSQQLKLLADALFQNIPAGYGHGKGLKLNQKDLNMVFLKGSAWPISQGMGEISEIDYSEANGRLSPADPEKVSERAKTRGITQLGTLGGGNHFLELARVDEIYQKEAAGAMGLKKGQIVLWLHSGSRGLGHQVCDDYLRLFGSSPEAIHQKDRQLISAPINSRIGQDYLAALGAAANFAFANRQVLAWLARETIQQSLKIGPRDLGLSLVYDVAHNIAKLETHNISGRPTRLLVHRKGATRALGPGHPELPAQYQAVGQPVLLPGDMGRASFVLVGSRKAQEKTFASSAHGAGRRLSRTQAKKLAKNRNLIQELLQSGVQVRCQNPKSLAEEMPQAYKDVHIVAKILDETGIAPMVAKTVPLLVIKG</sequence>
<gene>
    <name evidence="13" type="primary">rtcB</name>
    <name evidence="14" type="ORF">X474_08085</name>
</gene>
<feature type="binding site" evidence="12">
    <location>
        <position position="92"/>
    </location>
    <ligand>
        <name>Mn(2+)</name>
        <dbReference type="ChEBI" id="CHEBI:29035"/>
        <label>1</label>
    </ligand>
</feature>
<keyword evidence="7 12" id="KW-0464">Manganese</keyword>
<comment type="catalytic activity">
    <reaction evidence="9">
        <text>a 3'-end 2',3'-cyclophospho-ribonucleotide-RNA + a 5'-end dephospho-ribonucleoside-RNA + GTP + H2O = a ribonucleotidyl-ribonucleotide-RNA + GMP + diphosphate + H(+)</text>
        <dbReference type="Rhea" id="RHEA:68080"/>
        <dbReference type="Rhea" id="RHEA-COMP:10464"/>
        <dbReference type="Rhea" id="RHEA-COMP:13936"/>
        <dbReference type="Rhea" id="RHEA-COMP:17355"/>
        <dbReference type="ChEBI" id="CHEBI:15377"/>
        <dbReference type="ChEBI" id="CHEBI:15378"/>
        <dbReference type="ChEBI" id="CHEBI:33019"/>
        <dbReference type="ChEBI" id="CHEBI:37565"/>
        <dbReference type="ChEBI" id="CHEBI:58115"/>
        <dbReference type="ChEBI" id="CHEBI:83064"/>
        <dbReference type="ChEBI" id="CHEBI:138284"/>
        <dbReference type="ChEBI" id="CHEBI:173118"/>
        <dbReference type="EC" id="6.5.1.8"/>
    </reaction>
</comment>
<dbReference type="GO" id="GO:0003972">
    <property type="term" value="F:RNA ligase (ATP) activity"/>
    <property type="evidence" value="ECO:0007669"/>
    <property type="project" value="TreeGrafter"/>
</dbReference>
<keyword evidence="5" id="KW-0692">RNA repair</keyword>
<dbReference type="PANTHER" id="PTHR11118">
    <property type="entry name" value="RNA-SPLICING LIGASE RTCB HOMOLOG"/>
    <property type="match status" value="1"/>
</dbReference>
<feature type="binding site" evidence="11">
    <location>
        <begin position="399"/>
        <end position="402"/>
    </location>
    <ligand>
        <name>GMP</name>
        <dbReference type="ChEBI" id="CHEBI:58115"/>
    </ligand>
</feature>
<organism evidence="14 15">
    <name type="scientific">Dethiosulfatarculus sandiegensis</name>
    <dbReference type="NCBI Taxonomy" id="1429043"/>
    <lineage>
        <taxon>Bacteria</taxon>
        <taxon>Pseudomonadati</taxon>
        <taxon>Thermodesulfobacteriota</taxon>
        <taxon>Desulfarculia</taxon>
        <taxon>Desulfarculales</taxon>
        <taxon>Desulfarculaceae</taxon>
        <taxon>Dethiosulfatarculus</taxon>
    </lineage>
</organism>
<dbReference type="FunCoup" id="A0A0D2J8S3">
    <property type="interactions" value="411"/>
</dbReference>
<dbReference type="InterPro" id="IPR001233">
    <property type="entry name" value="RtcB"/>
</dbReference>
<comment type="cofactor">
    <cofactor evidence="12 13">
        <name>Mn(2+)</name>
        <dbReference type="ChEBI" id="CHEBI:29035"/>
    </cofactor>
    <text evidence="12 13">Binds 2 manganese ions per subunit.</text>
</comment>
<dbReference type="GO" id="GO:0046872">
    <property type="term" value="F:metal ion binding"/>
    <property type="evidence" value="ECO:0007669"/>
    <property type="project" value="UniProtKB-UniRule"/>
</dbReference>
<dbReference type="EC" id="6.5.1.-" evidence="13"/>
<dbReference type="FunFam" id="3.90.1860.10:FF:000001">
    <property type="entry name" value="tRNA-splicing ligase RtcB homolog"/>
    <property type="match status" value="1"/>
</dbReference>
<evidence type="ECO:0000256" key="12">
    <source>
        <dbReference type="PIRSR" id="PIRSR601233-3"/>
    </source>
</evidence>
<dbReference type="Proteomes" id="UP000032233">
    <property type="component" value="Unassembled WGS sequence"/>
</dbReference>
<accession>A0A0D2J8S3</accession>
<dbReference type="SUPFAM" id="SSF103365">
    <property type="entry name" value="Hypothetical protein PH1602"/>
    <property type="match status" value="1"/>
</dbReference>
<feature type="binding site" evidence="11">
    <location>
        <position position="380"/>
    </location>
    <ligand>
        <name>GMP</name>
        <dbReference type="ChEBI" id="CHEBI:58115"/>
    </ligand>
</feature>
<feature type="binding site" evidence="11">
    <location>
        <begin position="200"/>
        <end position="204"/>
    </location>
    <ligand>
        <name>GMP</name>
        <dbReference type="ChEBI" id="CHEBI:58115"/>
    </ligand>
</feature>
<evidence type="ECO:0000256" key="5">
    <source>
        <dbReference type="ARBA" id="ARBA00022800"/>
    </source>
</evidence>
<feature type="active site" description="GMP-histidine intermediate" evidence="10">
    <location>
        <position position="399"/>
    </location>
</feature>
<comment type="subunit">
    <text evidence="13">Monomer.</text>
</comment>
<comment type="caution">
    <text evidence="14">The sequence shown here is derived from an EMBL/GenBank/DDBJ whole genome shotgun (WGS) entry which is preliminary data.</text>
</comment>
<dbReference type="AlphaFoldDB" id="A0A0D2J8S3"/>